<sequence>MVTPNDAISAAIAATSSHEPDGSKKERPSSAVSSPTPKKTISGSLTSSLAFLRSNSSPDYGSASDSTSPIAEQPSSPRAGGAMAAVFQQRKARSRKDSLRKSALLGTSKLRMDGRDRRASSGLEEVTGSEKRPSDGPESSNVLAPRSPSSPHDLPTPRPGPVPPPVPMVTHPVHGDPSKILEVTDAKDPFPDIKRPFITQSSTASTTDDDESLTSPSDFVPTSIRKIQPLDSYFPPQPLRAARTPQTVPQSHSPLATLPASKSATPPSEWDYSETRWWGWIILCVTWVVFVVGMGSCFGVWSWAWDVGETPYAPPELEDDPTLPIVGYYPALLVLTCVMAWVWVTVAWVGMKYFKHANISGDEE</sequence>
<keyword evidence="4" id="KW-1185">Reference proteome</keyword>
<evidence type="ECO:0000256" key="2">
    <source>
        <dbReference type="SAM" id="Phobius"/>
    </source>
</evidence>
<feature type="compositionally biased region" description="Basic and acidic residues" evidence="1">
    <location>
        <begin position="110"/>
        <end position="119"/>
    </location>
</feature>
<feature type="compositionally biased region" description="Polar residues" evidence="1">
    <location>
        <begin position="244"/>
        <end position="266"/>
    </location>
</feature>
<comment type="caution">
    <text evidence="3">The sequence shown here is derived from an EMBL/GenBank/DDBJ whole genome shotgun (WGS) entry which is preliminary data.</text>
</comment>
<feature type="transmembrane region" description="Helical" evidence="2">
    <location>
        <begin position="277"/>
        <end position="305"/>
    </location>
</feature>
<dbReference type="PANTHER" id="PTHR39400:SF1">
    <property type="entry name" value="PIG-P DOMAIN-CONTAINING PROTEIN"/>
    <property type="match status" value="1"/>
</dbReference>
<feature type="compositionally biased region" description="Polar residues" evidence="1">
    <location>
        <begin position="30"/>
        <end position="76"/>
    </location>
</feature>
<accession>A0AA43QPK6</accession>
<dbReference type="AlphaFoldDB" id="A0AA43QPK6"/>
<feature type="transmembrane region" description="Helical" evidence="2">
    <location>
        <begin position="325"/>
        <end position="349"/>
    </location>
</feature>
<dbReference type="InterPro" id="IPR029164">
    <property type="entry name" value="PIG-Y"/>
</dbReference>
<proteinExistence type="predicted"/>
<evidence type="ECO:0000313" key="3">
    <source>
        <dbReference type="EMBL" id="MDI1489384.1"/>
    </source>
</evidence>
<dbReference type="PANTHER" id="PTHR39400">
    <property type="entry name" value="YALI0E29227P"/>
    <property type="match status" value="1"/>
</dbReference>
<organism evidence="3 4">
    <name type="scientific">Ramalina farinacea</name>
    <dbReference type="NCBI Taxonomy" id="258253"/>
    <lineage>
        <taxon>Eukaryota</taxon>
        <taxon>Fungi</taxon>
        <taxon>Dikarya</taxon>
        <taxon>Ascomycota</taxon>
        <taxon>Pezizomycotina</taxon>
        <taxon>Lecanoromycetes</taxon>
        <taxon>OSLEUM clade</taxon>
        <taxon>Lecanoromycetidae</taxon>
        <taxon>Lecanorales</taxon>
        <taxon>Lecanorineae</taxon>
        <taxon>Ramalinaceae</taxon>
        <taxon>Ramalina</taxon>
    </lineage>
</organism>
<evidence type="ECO:0000313" key="4">
    <source>
        <dbReference type="Proteomes" id="UP001161017"/>
    </source>
</evidence>
<feature type="compositionally biased region" description="Low complexity" evidence="1">
    <location>
        <begin position="7"/>
        <end position="17"/>
    </location>
</feature>
<feature type="compositionally biased region" description="Pro residues" evidence="1">
    <location>
        <begin position="154"/>
        <end position="167"/>
    </location>
</feature>
<feature type="compositionally biased region" description="Basic and acidic residues" evidence="1">
    <location>
        <begin position="18"/>
        <end position="28"/>
    </location>
</feature>
<reference evidence="3" key="1">
    <citation type="journal article" date="2023" name="Genome Biol. Evol.">
        <title>First Whole Genome Sequence and Flow Cytometry Genome Size Data for the Lichen-Forming Fungus Ramalina farinacea (Ascomycota).</title>
        <authorList>
            <person name="Llewellyn T."/>
            <person name="Mian S."/>
            <person name="Hill R."/>
            <person name="Leitch I.J."/>
            <person name="Gaya E."/>
        </authorList>
    </citation>
    <scope>NUCLEOTIDE SEQUENCE</scope>
    <source>
        <strain evidence="3">LIQ254RAFAR</strain>
    </source>
</reference>
<keyword evidence="2" id="KW-1133">Transmembrane helix</keyword>
<dbReference type="EMBL" id="JAPUFD010000009">
    <property type="protein sequence ID" value="MDI1489384.1"/>
    <property type="molecule type" value="Genomic_DNA"/>
</dbReference>
<keyword evidence="2" id="KW-0812">Transmembrane</keyword>
<feature type="region of interest" description="Disordered" evidence="1">
    <location>
        <begin position="1"/>
        <end position="268"/>
    </location>
</feature>
<evidence type="ECO:0000256" key="1">
    <source>
        <dbReference type="SAM" id="MobiDB-lite"/>
    </source>
</evidence>
<protein>
    <submittedName>
        <fullName evidence="3">Uncharacterized protein</fullName>
    </submittedName>
</protein>
<feature type="compositionally biased region" description="Basic and acidic residues" evidence="1">
    <location>
        <begin position="173"/>
        <end position="195"/>
    </location>
</feature>
<keyword evidence="2" id="KW-0472">Membrane</keyword>
<dbReference type="Proteomes" id="UP001161017">
    <property type="component" value="Unassembled WGS sequence"/>
</dbReference>
<feature type="compositionally biased region" description="Polar residues" evidence="1">
    <location>
        <begin position="137"/>
        <end position="150"/>
    </location>
</feature>
<name>A0AA43QPK6_9LECA</name>
<gene>
    <name evidence="3" type="ORF">OHK93_008662</name>
</gene>
<dbReference type="Pfam" id="PF15159">
    <property type="entry name" value="PIG-Y"/>
    <property type="match status" value="1"/>
</dbReference>